<accession>A0A4C1TEZ9</accession>
<proteinExistence type="predicted"/>
<organism evidence="2 3">
    <name type="scientific">Eumeta variegata</name>
    <name type="common">Bagworm moth</name>
    <name type="synonym">Eumeta japonica</name>
    <dbReference type="NCBI Taxonomy" id="151549"/>
    <lineage>
        <taxon>Eukaryota</taxon>
        <taxon>Metazoa</taxon>
        <taxon>Ecdysozoa</taxon>
        <taxon>Arthropoda</taxon>
        <taxon>Hexapoda</taxon>
        <taxon>Insecta</taxon>
        <taxon>Pterygota</taxon>
        <taxon>Neoptera</taxon>
        <taxon>Endopterygota</taxon>
        <taxon>Lepidoptera</taxon>
        <taxon>Glossata</taxon>
        <taxon>Ditrysia</taxon>
        <taxon>Tineoidea</taxon>
        <taxon>Psychidae</taxon>
        <taxon>Oiketicinae</taxon>
        <taxon>Eumeta</taxon>
    </lineage>
</organism>
<keyword evidence="3" id="KW-1185">Reference proteome</keyword>
<dbReference type="EMBL" id="BGZK01000053">
    <property type="protein sequence ID" value="GBP12776.1"/>
    <property type="molecule type" value="Genomic_DNA"/>
</dbReference>
<feature type="region of interest" description="Disordered" evidence="1">
    <location>
        <begin position="1"/>
        <end position="31"/>
    </location>
</feature>
<evidence type="ECO:0000313" key="2">
    <source>
        <dbReference type="EMBL" id="GBP12776.1"/>
    </source>
</evidence>
<name>A0A4C1TEZ9_EUMVA</name>
<reference evidence="2 3" key="1">
    <citation type="journal article" date="2019" name="Commun. Biol.">
        <title>The bagworm genome reveals a unique fibroin gene that provides high tensile strength.</title>
        <authorList>
            <person name="Kono N."/>
            <person name="Nakamura H."/>
            <person name="Ohtoshi R."/>
            <person name="Tomita M."/>
            <person name="Numata K."/>
            <person name="Arakawa K."/>
        </authorList>
    </citation>
    <scope>NUCLEOTIDE SEQUENCE [LARGE SCALE GENOMIC DNA]</scope>
</reference>
<sequence length="98" mass="10696">MTLSRVLPPRTKKRGKGKERKKTRASPSPLLSIPLPPGARFGFLPAARGSPCGGEAPWPFLMPTLFTRIGIEEVLVPVSISIAIPCQSRIRSLYTRVS</sequence>
<protein>
    <submittedName>
        <fullName evidence="2">Uncharacterized protein</fullName>
    </submittedName>
</protein>
<evidence type="ECO:0000313" key="3">
    <source>
        <dbReference type="Proteomes" id="UP000299102"/>
    </source>
</evidence>
<gene>
    <name evidence="2" type="ORF">EVAR_6106_1</name>
</gene>
<dbReference type="AlphaFoldDB" id="A0A4C1TEZ9"/>
<evidence type="ECO:0000256" key="1">
    <source>
        <dbReference type="SAM" id="MobiDB-lite"/>
    </source>
</evidence>
<comment type="caution">
    <text evidence="2">The sequence shown here is derived from an EMBL/GenBank/DDBJ whole genome shotgun (WGS) entry which is preliminary data.</text>
</comment>
<dbReference type="Proteomes" id="UP000299102">
    <property type="component" value="Unassembled WGS sequence"/>
</dbReference>
<feature type="compositionally biased region" description="Basic residues" evidence="1">
    <location>
        <begin position="10"/>
        <end position="24"/>
    </location>
</feature>